<dbReference type="PANTHER" id="PTHR35579">
    <property type="entry name" value="CRISPR SYSTEM CMS ENDORIBONUCLEASE CSM3"/>
    <property type="match status" value="1"/>
</dbReference>
<gene>
    <name evidence="3" type="ORF">SAMEA4364220_02115</name>
</gene>
<feature type="domain" description="CRISPR type III-associated protein" evidence="2">
    <location>
        <begin position="18"/>
        <end position="177"/>
    </location>
</feature>
<feature type="domain" description="CRISPR type III-associated protein" evidence="2">
    <location>
        <begin position="255"/>
        <end position="418"/>
    </location>
</feature>
<reference evidence="3 4" key="1">
    <citation type="submission" date="2017-06" db="EMBL/GenBank/DDBJ databases">
        <authorList>
            <consortium name="Pathogen Informatics"/>
        </authorList>
    </citation>
    <scope>NUCLEOTIDE SEQUENCE [LARGE SCALE GENOMIC DNA]</scope>
    <source>
        <strain evidence="3 4">NCTC10570</strain>
    </source>
</reference>
<dbReference type="Proteomes" id="UP000215383">
    <property type="component" value="Chromosome 1"/>
</dbReference>
<dbReference type="GO" id="GO:0051607">
    <property type="term" value="P:defense response to virus"/>
    <property type="evidence" value="ECO:0007669"/>
    <property type="project" value="UniProtKB-KW"/>
</dbReference>
<organism evidence="3 4">
    <name type="scientific">Megamonas hypermegale</name>
    <dbReference type="NCBI Taxonomy" id="158847"/>
    <lineage>
        <taxon>Bacteria</taxon>
        <taxon>Bacillati</taxon>
        <taxon>Bacillota</taxon>
        <taxon>Negativicutes</taxon>
        <taxon>Selenomonadales</taxon>
        <taxon>Selenomonadaceae</taxon>
        <taxon>Megamonas</taxon>
    </lineage>
</organism>
<proteinExistence type="predicted"/>
<protein>
    <submittedName>
        <fullName evidence="3">CRISPR-associated RAMP protein, SSO1426 family</fullName>
    </submittedName>
</protein>
<evidence type="ECO:0000313" key="3">
    <source>
        <dbReference type="EMBL" id="SNV05201.1"/>
    </source>
</evidence>
<sequence length="476" mass="53987">MDNEAKIIKKIVFPNVPIKVKSPLRISTGKNDGIIDMLILKDNHGQAFIPGTSIIGVLRNYIYDIYGEKIEDVIFGNVKNNSESQSLIRVGDVKLENVKIIHRDGVAIDDITNVSKNKAKYDFEMIDRGAEGLLNIEITVRKKFENIDIDEVAKTIAYILDNGMSIGALTTKGYGKIQTKKKPTPYYIFDFNNEADSWAWLDYLDGKINKKPVKYENVRTNISNEFTMRIGLSLNSAIMIADTNVQEDLTKKSSIKIRAVQMKNGDDYVIPGTSIKGVIRNRAINILRYLSNYNEEKVISFIDDLMGHGKKVDKDGNNKLLRSRLYVNEIYLRKNNFVSAKQPRTRIDSFTGGVFYGNLFGDEPIWQIDKSKTMISINLRIRKCTEAEAGLMLLILKDLWLGNLAIGGGKSIGRGTFKGNNCLIKYQGNTFRIERVNDDDDKNRNKIKIEKDGCEEDVQDVLERYVKVLCGEFYGK</sequence>
<name>A0A239U4Z4_9FIRM</name>
<keyword evidence="4" id="KW-1185">Reference proteome</keyword>
<dbReference type="RefSeq" id="WP_027890306.1">
    <property type="nucleotide sequence ID" value="NZ_LT906446.1"/>
</dbReference>
<dbReference type="Pfam" id="PF03787">
    <property type="entry name" value="RAMPs"/>
    <property type="match status" value="2"/>
</dbReference>
<dbReference type="GeneID" id="78508095"/>
<evidence type="ECO:0000256" key="1">
    <source>
        <dbReference type="ARBA" id="ARBA00023118"/>
    </source>
</evidence>
<dbReference type="PANTHER" id="PTHR35579:SF6">
    <property type="entry name" value="DUF324 DOMAIN-CONTAINING PROTEIN"/>
    <property type="match status" value="1"/>
</dbReference>
<keyword evidence="1" id="KW-0051">Antiviral defense</keyword>
<dbReference type="InterPro" id="IPR005537">
    <property type="entry name" value="RAMP_III_fam"/>
</dbReference>
<dbReference type="eggNOG" id="COG1337">
    <property type="taxonomic scope" value="Bacteria"/>
</dbReference>
<dbReference type="InterPro" id="IPR052216">
    <property type="entry name" value="CRISPR_Csm3_endoribonuclease"/>
</dbReference>
<dbReference type="EMBL" id="LT906446">
    <property type="protein sequence ID" value="SNV05201.1"/>
    <property type="molecule type" value="Genomic_DNA"/>
</dbReference>
<dbReference type="AlphaFoldDB" id="A0A239U4Z4"/>
<evidence type="ECO:0000313" key="4">
    <source>
        <dbReference type="Proteomes" id="UP000215383"/>
    </source>
</evidence>
<dbReference type="CDD" id="cd09726">
    <property type="entry name" value="RAMP_I_III"/>
    <property type="match status" value="2"/>
</dbReference>
<accession>A0A239U4Z4</accession>
<evidence type="ECO:0000259" key="2">
    <source>
        <dbReference type="Pfam" id="PF03787"/>
    </source>
</evidence>